<keyword evidence="2" id="KW-1185">Reference proteome</keyword>
<dbReference type="EMBL" id="CP016076">
    <property type="protein sequence ID" value="APU17870.1"/>
    <property type="molecule type" value="Genomic_DNA"/>
</dbReference>
<accession>A0AAC9PVA6</accession>
<sequence length="72" mass="7473">MGRCPVIGLVALALALIAAGIPLTVCGYRTPRPARSRTVSAVSILARCAAEAASVPAGFRPAWRMQVVAGRR</sequence>
<dbReference type="KEGG" id="acad:UA74_29390"/>
<evidence type="ECO:0000313" key="2">
    <source>
        <dbReference type="Proteomes" id="UP000185511"/>
    </source>
</evidence>
<gene>
    <name evidence="1" type="ORF">UA74_29390</name>
</gene>
<dbReference type="Proteomes" id="UP000185511">
    <property type="component" value="Chromosome"/>
</dbReference>
<name>A0AAC9PVA6_9PSEU</name>
<evidence type="ECO:0000313" key="1">
    <source>
        <dbReference type="EMBL" id="APU17870.1"/>
    </source>
</evidence>
<protein>
    <submittedName>
        <fullName evidence="1">Uncharacterized protein</fullName>
    </submittedName>
</protein>
<dbReference type="AlphaFoldDB" id="A0AAC9PVA6"/>
<organism evidence="1 2">
    <name type="scientific">Actinoalloteichus fjordicus</name>
    <dbReference type="NCBI Taxonomy" id="1612552"/>
    <lineage>
        <taxon>Bacteria</taxon>
        <taxon>Bacillati</taxon>
        <taxon>Actinomycetota</taxon>
        <taxon>Actinomycetes</taxon>
        <taxon>Pseudonocardiales</taxon>
        <taxon>Pseudonocardiaceae</taxon>
        <taxon>Actinoalloteichus</taxon>
    </lineage>
</organism>
<reference evidence="2" key="1">
    <citation type="submission" date="2016-06" db="EMBL/GenBank/DDBJ databases">
        <title>Complete genome sequence of Actinoalloteichus fjordicus DSM 46855 (=ADI127-17), type strain of the new species Actinoalloteichus fjordicus.</title>
        <authorList>
            <person name="Ruckert C."/>
            <person name="Nouioui I."/>
            <person name="Willmese J."/>
            <person name="van Wezel G."/>
            <person name="Klenk H.-P."/>
            <person name="Kalinowski J."/>
            <person name="Zotchev S.B."/>
        </authorList>
    </citation>
    <scope>NUCLEOTIDE SEQUENCE [LARGE SCALE GENOMIC DNA]</scope>
    <source>
        <strain evidence="2">ADI127-7</strain>
    </source>
</reference>
<proteinExistence type="predicted"/>